<keyword evidence="3" id="KW-1185">Reference proteome</keyword>
<comment type="caution">
    <text evidence="2">The sequence shown here is derived from an EMBL/GenBank/DDBJ whole genome shotgun (WGS) entry which is preliminary data.</text>
</comment>
<dbReference type="InterPro" id="IPR056822">
    <property type="entry name" value="TEN_NHL"/>
</dbReference>
<dbReference type="Pfam" id="PF25021">
    <property type="entry name" value="TEN_NHL"/>
    <property type="match status" value="1"/>
</dbReference>
<sequence length="437" mass="45733">MTRPSLLSGRSVLSLGPLLALTGCPAEPEPSCDPTIEGTICTIVGNGENGYDRDADTTVLAALEAKMSLPQDTLTAPDGSIYILDWNNHRLRLLDNDGNLSWVAGRGELGGSLDDPANGDFNHPTNIIFDQSGENIVMAAWHNSKVRIVNRATGLVSDTCGDGKRAYFGDEGPAESSSLDLPASLAFDPDGNLVIMDQANQVLRMVDQAGDIHLLAGRCIVDAPAPGGPGPCAEGVEPVQCPDGPNGPSGKFTCGDPDEHCDKPCTPGYSGDDIPATQMRMAQPFGQSASPAGRILYDGSGNLYFADTANHLIRMIDTEGFVRRVAGTAPVDGVPQNGYSGDGGPALEAELNFPVDLALADDGTLYFTDVYNHCVRAIDSEGIIRTAVGQCGESGYEGDGGPPEDALLNLPFGVEWADGTLVVSDTGNSVIRTIVMP</sequence>
<evidence type="ECO:0000313" key="2">
    <source>
        <dbReference type="EMBL" id="PRQ01092.1"/>
    </source>
</evidence>
<dbReference type="OrthoDB" id="9792285at2"/>
<dbReference type="EMBL" id="PVNK01000136">
    <property type="protein sequence ID" value="PRQ01092.1"/>
    <property type="molecule type" value="Genomic_DNA"/>
</dbReference>
<evidence type="ECO:0000259" key="1">
    <source>
        <dbReference type="Pfam" id="PF25021"/>
    </source>
</evidence>
<dbReference type="AlphaFoldDB" id="A0A2S9Y7P8"/>
<dbReference type="Proteomes" id="UP000237968">
    <property type="component" value="Unassembled WGS sequence"/>
</dbReference>
<dbReference type="PANTHER" id="PTHR46388">
    <property type="entry name" value="NHL REPEAT-CONTAINING PROTEIN 2"/>
    <property type="match status" value="1"/>
</dbReference>
<organism evidence="2 3">
    <name type="scientific">Enhygromyxa salina</name>
    <dbReference type="NCBI Taxonomy" id="215803"/>
    <lineage>
        <taxon>Bacteria</taxon>
        <taxon>Pseudomonadati</taxon>
        <taxon>Myxococcota</taxon>
        <taxon>Polyangia</taxon>
        <taxon>Nannocystales</taxon>
        <taxon>Nannocystaceae</taxon>
        <taxon>Enhygromyxa</taxon>
    </lineage>
</organism>
<dbReference type="InterPro" id="IPR011042">
    <property type="entry name" value="6-blade_b-propeller_TolB-like"/>
</dbReference>
<proteinExistence type="predicted"/>
<protein>
    <submittedName>
        <fullName evidence="2">NHL repeat protein</fullName>
    </submittedName>
</protein>
<feature type="domain" description="Teneurin NHL" evidence="1">
    <location>
        <begin position="339"/>
        <end position="390"/>
    </location>
</feature>
<dbReference type="RefSeq" id="WP_106392158.1">
    <property type="nucleotide sequence ID" value="NZ_PVNK01000136.1"/>
</dbReference>
<reference evidence="2 3" key="1">
    <citation type="submission" date="2018-03" db="EMBL/GenBank/DDBJ databases">
        <title>Draft Genome Sequences of the Obligatory Marine Myxobacteria Enhygromyxa salina SWB005.</title>
        <authorList>
            <person name="Poehlein A."/>
            <person name="Moghaddam J.A."/>
            <person name="Harms H."/>
            <person name="Alanjari M."/>
            <person name="Koenig G.M."/>
            <person name="Daniel R."/>
            <person name="Schaeberle T.F."/>
        </authorList>
    </citation>
    <scope>NUCLEOTIDE SEQUENCE [LARGE SCALE GENOMIC DNA]</scope>
    <source>
        <strain evidence="2 3">SWB005</strain>
    </source>
</reference>
<gene>
    <name evidence="2" type="ORF">ENSA5_27740</name>
</gene>
<dbReference type="PROSITE" id="PS51257">
    <property type="entry name" value="PROKAR_LIPOPROTEIN"/>
    <property type="match status" value="1"/>
</dbReference>
<dbReference type="PANTHER" id="PTHR46388:SF2">
    <property type="entry name" value="NHL REPEAT-CONTAINING PROTEIN 2"/>
    <property type="match status" value="1"/>
</dbReference>
<name>A0A2S9Y7P8_9BACT</name>
<dbReference type="Gene3D" id="2.120.10.30">
    <property type="entry name" value="TolB, C-terminal domain"/>
    <property type="match status" value="3"/>
</dbReference>
<evidence type="ECO:0000313" key="3">
    <source>
        <dbReference type="Proteomes" id="UP000237968"/>
    </source>
</evidence>
<accession>A0A2S9Y7P8</accession>
<dbReference type="SUPFAM" id="SSF101898">
    <property type="entry name" value="NHL repeat"/>
    <property type="match status" value="1"/>
</dbReference>